<dbReference type="Proteomes" id="UP000799779">
    <property type="component" value="Unassembled WGS sequence"/>
</dbReference>
<keyword evidence="11" id="KW-1185">Reference proteome</keyword>
<dbReference type="PANTHER" id="PTHR12135">
    <property type="entry name" value="DNA REPAIR PROTEIN XP-C / RAD4"/>
    <property type="match status" value="1"/>
</dbReference>
<dbReference type="GO" id="GO:0003684">
    <property type="term" value="F:damaged DNA binding"/>
    <property type="evidence" value="ECO:0007669"/>
    <property type="project" value="InterPro"/>
</dbReference>
<evidence type="ECO:0000259" key="8">
    <source>
        <dbReference type="SMART" id="SM01031"/>
    </source>
</evidence>
<comment type="similarity">
    <text evidence="2">Belongs to the XPC family.</text>
</comment>
<feature type="compositionally biased region" description="Acidic residues" evidence="6">
    <location>
        <begin position="63"/>
        <end position="78"/>
    </location>
</feature>
<dbReference type="PANTHER" id="PTHR12135:SF2">
    <property type="entry name" value="DNA REPAIR PROTEIN RAD34"/>
    <property type="match status" value="1"/>
</dbReference>
<feature type="region of interest" description="Disordered" evidence="6">
    <location>
        <begin position="973"/>
        <end position="1073"/>
    </location>
</feature>
<feature type="domain" description="Rad4 beta-hairpin" evidence="8">
    <location>
        <begin position="681"/>
        <end position="744"/>
    </location>
</feature>
<feature type="domain" description="Rad4 beta-hairpin" evidence="7">
    <location>
        <begin position="620"/>
        <end position="679"/>
    </location>
</feature>
<feature type="region of interest" description="Disordered" evidence="6">
    <location>
        <begin position="423"/>
        <end position="480"/>
    </location>
</feature>
<evidence type="ECO:0000256" key="1">
    <source>
        <dbReference type="ARBA" id="ARBA00004123"/>
    </source>
</evidence>
<dbReference type="Gene3D" id="3.30.70.2460">
    <property type="entry name" value="Rad4, beta-hairpin domain BHD3"/>
    <property type="match status" value="1"/>
</dbReference>
<dbReference type="Pfam" id="PF10403">
    <property type="entry name" value="BHD_1"/>
    <property type="match status" value="1"/>
</dbReference>
<evidence type="ECO:0000313" key="10">
    <source>
        <dbReference type="EMBL" id="KAF1998729.1"/>
    </source>
</evidence>
<dbReference type="Pfam" id="PF10404">
    <property type="entry name" value="BHD_2"/>
    <property type="match status" value="1"/>
</dbReference>
<feature type="compositionally biased region" description="Polar residues" evidence="6">
    <location>
        <begin position="1021"/>
        <end position="1038"/>
    </location>
</feature>
<dbReference type="GO" id="GO:0006289">
    <property type="term" value="P:nucleotide-excision repair"/>
    <property type="evidence" value="ECO:0007669"/>
    <property type="project" value="InterPro"/>
</dbReference>
<evidence type="ECO:0000256" key="5">
    <source>
        <dbReference type="ARBA" id="ARBA00023242"/>
    </source>
</evidence>
<sequence length="1073" mass="119924">MPPFSFRKRLPSGSPESTPAPKRCATRGEAQPQPRRTTESVFQTLDAVPAVRRTLSQTKALLDQEDDSSELNELASSDEFEDVLINNKGKAKTQEADSDAETDEDEWEDVLGQSNGISLDDEPVPVVTGDLELTLSAGATTPAFSAEPGGGKRASKIKREIRHLTHNMHVQFLMFHNRIRNSWIEDERVQKIIVDNLTTPCWREIHRFWRDSGITDGPERVVKHKWLKSELRKPGMWSNSDTDGVKTFGSSGKVKTLTGRSKTYEKKSKINDAGNSGRNGRDWGAASNRLEPDTPNLSASDPLLRLVKYLSAYWTATFRIAAPSLQKRGYVAPDVLEAEINAWKEDPVLPDAFGERLETLDDFRECARQAQGSRDVGQQLFTAMLRGLGIEARMVASLQPVGFGWTTVEEGRPKRLDLLKEQAQERENNTNTAPTSARKQPHPRPGTPDHSINPTSDESSAFSSALSSGSGMEQKIQKKRWKKPKYVEDLPLPTYWTEAISHLTHKPISVSPLPRSVIATEAMANTLLEFYPRSSSAARAKQVFAYIIAFSSDRTAKDVTTRYLPKHQWPGRTEGFRMSDDYLKPILRLYARAHDKRQPWDEVEDEGDLVPVEPAKAKGMDEGGKETLQGYKDSTDYVLERHIRREEALKLGAKVVRYFTTGRGENKKPEPVYRRQDIAACKTVESWRREGRQVNEGEQPLKFVPARAVTATRKREIEFREREEGEKVMQGLYSEAQTDWIILDPIRDGKIPKNVFGNIDVFVPTMVPGGAVHVPLKGTTRICRKLRIEFAEACTGFEFVKQRAVPVITGVVVAEENEHMVIDAWEADQAEKASKEAEKKEALVLGLWKKFFTGLKITERVKREYGEEMELPENPKNQKTGLLEDKEVEMKSEWGTFTNHEDFEGGFLRDEQPGAQFQGGFVRDEEIAGGFLPAGQDSESQAAGGFIIDHGDTEEPGTKSSAAGTAHQIPISLHQHAVIPQEDSGVDADEDGDEEASDGDAESESEPPDVPPRRTRKVDGSPSQPTRSTPKLNVNARKSGQGVKSHYFEHGSDEETDKLPQKEESGHGRGRGR</sequence>
<dbReference type="SMART" id="SM01031">
    <property type="entry name" value="BHD_2"/>
    <property type="match status" value="1"/>
</dbReference>
<feature type="region of interest" description="Disordered" evidence="6">
    <location>
        <begin position="259"/>
        <end position="294"/>
    </location>
</feature>
<feature type="compositionally biased region" description="Low complexity" evidence="6">
    <location>
        <begin position="456"/>
        <end position="470"/>
    </location>
</feature>
<keyword evidence="3" id="KW-0227">DNA damage</keyword>
<dbReference type="InterPro" id="IPR018326">
    <property type="entry name" value="Rad4_beta-hairpin_dom1"/>
</dbReference>
<feature type="compositionally biased region" description="Polar residues" evidence="6">
    <location>
        <begin position="429"/>
        <end position="438"/>
    </location>
</feature>
<dbReference type="InterPro" id="IPR036985">
    <property type="entry name" value="Transglutaminase-like_sf"/>
</dbReference>
<evidence type="ECO:0000256" key="4">
    <source>
        <dbReference type="ARBA" id="ARBA00023204"/>
    </source>
</evidence>
<feature type="region of interest" description="Disordered" evidence="6">
    <location>
        <begin position="1"/>
        <end position="42"/>
    </location>
</feature>
<evidence type="ECO:0000256" key="2">
    <source>
        <dbReference type="ARBA" id="ARBA00009525"/>
    </source>
</evidence>
<dbReference type="GO" id="GO:0000111">
    <property type="term" value="C:nucleotide-excision repair factor 2 complex"/>
    <property type="evidence" value="ECO:0007669"/>
    <property type="project" value="TreeGrafter"/>
</dbReference>
<dbReference type="GO" id="GO:0071942">
    <property type="term" value="C:XPC complex"/>
    <property type="evidence" value="ECO:0007669"/>
    <property type="project" value="TreeGrafter"/>
</dbReference>
<dbReference type="Pfam" id="PF10405">
    <property type="entry name" value="BHD_3"/>
    <property type="match status" value="1"/>
</dbReference>
<reference evidence="10" key="1">
    <citation type="journal article" date="2020" name="Stud. Mycol.">
        <title>101 Dothideomycetes genomes: a test case for predicting lifestyles and emergence of pathogens.</title>
        <authorList>
            <person name="Haridas S."/>
            <person name="Albert R."/>
            <person name="Binder M."/>
            <person name="Bloem J."/>
            <person name="Labutti K."/>
            <person name="Salamov A."/>
            <person name="Andreopoulos B."/>
            <person name="Baker S."/>
            <person name="Barry K."/>
            <person name="Bills G."/>
            <person name="Bluhm B."/>
            <person name="Cannon C."/>
            <person name="Castanera R."/>
            <person name="Culley D."/>
            <person name="Daum C."/>
            <person name="Ezra D."/>
            <person name="Gonzalez J."/>
            <person name="Henrissat B."/>
            <person name="Kuo A."/>
            <person name="Liang C."/>
            <person name="Lipzen A."/>
            <person name="Lutzoni F."/>
            <person name="Magnuson J."/>
            <person name="Mondo S."/>
            <person name="Nolan M."/>
            <person name="Ohm R."/>
            <person name="Pangilinan J."/>
            <person name="Park H.-J."/>
            <person name="Ramirez L."/>
            <person name="Alfaro M."/>
            <person name="Sun H."/>
            <person name="Tritt A."/>
            <person name="Yoshinaga Y."/>
            <person name="Zwiers L.-H."/>
            <person name="Turgeon B."/>
            <person name="Goodwin S."/>
            <person name="Spatafora J."/>
            <person name="Crous P."/>
            <person name="Grigoriev I."/>
        </authorList>
    </citation>
    <scope>NUCLEOTIDE SEQUENCE</scope>
    <source>
        <strain evidence="10">CBS 123094</strain>
    </source>
</reference>
<keyword evidence="4" id="KW-0234">DNA repair</keyword>
<dbReference type="AlphaFoldDB" id="A0A6A5WD56"/>
<dbReference type="Gene3D" id="3.90.260.10">
    <property type="entry name" value="Transglutaminase-like"/>
    <property type="match status" value="1"/>
</dbReference>
<dbReference type="GO" id="GO:0005737">
    <property type="term" value="C:cytoplasm"/>
    <property type="evidence" value="ECO:0007669"/>
    <property type="project" value="TreeGrafter"/>
</dbReference>
<keyword evidence="5" id="KW-0539">Nucleus</keyword>
<dbReference type="FunFam" id="3.30.70.2460:FF:000001">
    <property type="entry name" value="DNA repair protein Rad4 family"/>
    <property type="match status" value="1"/>
</dbReference>
<dbReference type="SUPFAM" id="SSF54001">
    <property type="entry name" value="Cysteine proteinases"/>
    <property type="match status" value="1"/>
</dbReference>
<feature type="compositionally biased region" description="Basic and acidic residues" evidence="6">
    <location>
        <begin position="1046"/>
        <end position="1067"/>
    </location>
</feature>
<feature type="compositionally biased region" description="Basic residues" evidence="6">
    <location>
        <begin position="1"/>
        <end position="10"/>
    </location>
</feature>
<evidence type="ECO:0000256" key="3">
    <source>
        <dbReference type="ARBA" id="ARBA00022763"/>
    </source>
</evidence>
<organism evidence="10 11">
    <name type="scientific">Amniculicola lignicola CBS 123094</name>
    <dbReference type="NCBI Taxonomy" id="1392246"/>
    <lineage>
        <taxon>Eukaryota</taxon>
        <taxon>Fungi</taxon>
        <taxon>Dikarya</taxon>
        <taxon>Ascomycota</taxon>
        <taxon>Pezizomycotina</taxon>
        <taxon>Dothideomycetes</taxon>
        <taxon>Pleosporomycetidae</taxon>
        <taxon>Pleosporales</taxon>
        <taxon>Amniculicolaceae</taxon>
        <taxon>Amniculicola</taxon>
    </lineage>
</organism>
<name>A0A6A5WD56_9PLEO</name>
<feature type="region of interest" description="Disordered" evidence="6">
    <location>
        <begin position="59"/>
        <end position="78"/>
    </location>
</feature>
<dbReference type="InterPro" id="IPR018327">
    <property type="entry name" value="BHD_2"/>
</dbReference>
<dbReference type="Gene3D" id="2.20.20.110">
    <property type="entry name" value="Rad4, beta-hairpin domain BHD1"/>
    <property type="match status" value="1"/>
</dbReference>
<comment type="subcellular location">
    <subcellularLocation>
        <location evidence="1">Nucleus</location>
    </subcellularLocation>
</comment>
<dbReference type="InterPro" id="IPR042488">
    <property type="entry name" value="Rad4_BHD3_sf"/>
</dbReference>
<dbReference type="InterPro" id="IPR018325">
    <property type="entry name" value="Rad4/PNGase_transGLS-fold"/>
</dbReference>
<evidence type="ECO:0000313" key="11">
    <source>
        <dbReference type="Proteomes" id="UP000799779"/>
    </source>
</evidence>
<evidence type="ECO:0000259" key="7">
    <source>
        <dbReference type="SMART" id="SM01030"/>
    </source>
</evidence>
<feature type="compositionally biased region" description="Acidic residues" evidence="6">
    <location>
        <begin position="984"/>
        <end position="1007"/>
    </location>
</feature>
<dbReference type="InterPro" id="IPR038765">
    <property type="entry name" value="Papain-like_cys_pep_sf"/>
</dbReference>
<evidence type="ECO:0000256" key="6">
    <source>
        <dbReference type="SAM" id="MobiDB-lite"/>
    </source>
</evidence>
<dbReference type="OrthoDB" id="300780at2759"/>
<gene>
    <name evidence="10" type="ORF">P154DRAFT_523783</name>
</gene>
<dbReference type="Pfam" id="PF03835">
    <property type="entry name" value="Rad4"/>
    <property type="match status" value="1"/>
</dbReference>
<evidence type="ECO:0000259" key="9">
    <source>
        <dbReference type="SMART" id="SM01032"/>
    </source>
</evidence>
<dbReference type="SMART" id="SM01030">
    <property type="entry name" value="BHD_1"/>
    <property type="match status" value="1"/>
</dbReference>
<proteinExistence type="inferred from homology"/>
<dbReference type="InterPro" id="IPR004583">
    <property type="entry name" value="DNA_repair_Rad4"/>
</dbReference>
<accession>A0A6A5WD56</accession>
<dbReference type="SMART" id="SM01032">
    <property type="entry name" value="BHD_3"/>
    <property type="match status" value="1"/>
</dbReference>
<dbReference type="GO" id="GO:0006298">
    <property type="term" value="P:mismatch repair"/>
    <property type="evidence" value="ECO:0007669"/>
    <property type="project" value="TreeGrafter"/>
</dbReference>
<dbReference type="GO" id="GO:0003697">
    <property type="term" value="F:single-stranded DNA binding"/>
    <property type="evidence" value="ECO:0007669"/>
    <property type="project" value="TreeGrafter"/>
</dbReference>
<dbReference type="EMBL" id="ML977601">
    <property type="protein sequence ID" value="KAF1998729.1"/>
    <property type="molecule type" value="Genomic_DNA"/>
</dbReference>
<feature type="domain" description="Rad4 beta-hairpin" evidence="9">
    <location>
        <begin position="751"/>
        <end position="825"/>
    </location>
</feature>
<dbReference type="InterPro" id="IPR018328">
    <property type="entry name" value="Rad4_beta-hairpin_dom3"/>
</dbReference>
<protein>
    <submittedName>
        <fullName evidence="10">Rad4-domain-containing protein</fullName>
    </submittedName>
</protein>